<reference evidence="1" key="1">
    <citation type="submission" date="2021-04" db="EMBL/GenBank/DDBJ databases">
        <authorList>
            <person name="Tunstrom K."/>
        </authorList>
    </citation>
    <scope>NUCLEOTIDE SEQUENCE</scope>
</reference>
<evidence type="ECO:0000313" key="1">
    <source>
        <dbReference type="EMBL" id="CAG5033614.1"/>
    </source>
</evidence>
<comment type="caution">
    <text evidence="1">The sequence shown here is derived from an EMBL/GenBank/DDBJ whole genome shotgun (WGS) entry which is preliminary data.</text>
</comment>
<keyword evidence="2" id="KW-1185">Reference proteome</keyword>
<dbReference type="OrthoDB" id="10263272at2759"/>
<dbReference type="Proteomes" id="UP000691718">
    <property type="component" value="Unassembled WGS sequence"/>
</dbReference>
<dbReference type="EMBL" id="CAJQZP010001257">
    <property type="protein sequence ID" value="CAG5033614.1"/>
    <property type="molecule type" value="Genomic_DNA"/>
</dbReference>
<gene>
    <name evidence="1" type="ORF">PAPOLLO_LOCUS20157</name>
</gene>
<proteinExistence type="predicted"/>
<protein>
    <submittedName>
        <fullName evidence="1">(apollo) hypothetical protein</fullName>
    </submittedName>
</protein>
<dbReference type="AlphaFoldDB" id="A0A8S3XRE7"/>
<name>A0A8S3XRE7_PARAO</name>
<sequence>MDGFSLGKNTCPKYMQQKKFAMRLDEAFGLKAPYNKNLQGQQHSAQKKEEAYLQPWPCIPRDRKFLSLSDNILTLPGYGDAASIFYKYDYKFQKLLTGATMTFWWQYRDVNITKGVGAPKILSMTEVGCSRGMINSYTRNSEPIKRRRVGVEAILYMRVSPDARYIAVAAVHTDAVHLLCWPSLEPCFVMNTGKTINTITWHPWRSALLATGIDTTDTYARVALFDVPTEKTRDYFLSNNQYHLDEMLFSRMTGELVVSLWNPGIIFL</sequence>
<organism evidence="1 2">
    <name type="scientific">Parnassius apollo</name>
    <name type="common">Apollo butterfly</name>
    <name type="synonym">Papilio apollo</name>
    <dbReference type="NCBI Taxonomy" id="110799"/>
    <lineage>
        <taxon>Eukaryota</taxon>
        <taxon>Metazoa</taxon>
        <taxon>Ecdysozoa</taxon>
        <taxon>Arthropoda</taxon>
        <taxon>Hexapoda</taxon>
        <taxon>Insecta</taxon>
        <taxon>Pterygota</taxon>
        <taxon>Neoptera</taxon>
        <taxon>Endopterygota</taxon>
        <taxon>Lepidoptera</taxon>
        <taxon>Glossata</taxon>
        <taxon>Ditrysia</taxon>
        <taxon>Papilionoidea</taxon>
        <taxon>Papilionidae</taxon>
        <taxon>Parnassiinae</taxon>
        <taxon>Parnassini</taxon>
        <taxon>Parnassius</taxon>
        <taxon>Parnassius</taxon>
    </lineage>
</organism>
<evidence type="ECO:0000313" key="2">
    <source>
        <dbReference type="Proteomes" id="UP000691718"/>
    </source>
</evidence>
<accession>A0A8S3XRE7</accession>